<evidence type="ECO:0000259" key="2">
    <source>
        <dbReference type="Pfam" id="PF22141"/>
    </source>
</evidence>
<dbReference type="NCBIfam" id="TIGR04541">
    <property type="entry name" value="thiaminase_BcmE"/>
    <property type="match status" value="1"/>
</dbReference>
<dbReference type="InterPro" id="IPR054393">
    <property type="entry name" value="Thiaminase-1_dom"/>
</dbReference>
<reference evidence="3 4" key="1">
    <citation type="submission" date="2017-05" db="EMBL/GenBank/DDBJ databases">
        <authorList>
            <person name="Varghese N."/>
            <person name="Submissions S."/>
        </authorList>
    </citation>
    <scope>NUCLEOTIDE SEQUENCE [LARGE SCALE GENOMIC DNA]</scope>
    <source>
        <strain evidence="3 4">DSM 15949</strain>
    </source>
</reference>
<protein>
    <submittedName>
        <fullName evidence="3">Carbohydrate ABC transporter substrate-binding protein, CUT1 family</fullName>
    </submittedName>
</protein>
<dbReference type="SUPFAM" id="SSF53850">
    <property type="entry name" value="Periplasmic binding protein-like II"/>
    <property type="match status" value="1"/>
</dbReference>
<dbReference type="PROSITE" id="PS51257">
    <property type="entry name" value="PROKAR_LIPOPROTEIN"/>
    <property type="match status" value="1"/>
</dbReference>
<dbReference type="Pfam" id="PF22141">
    <property type="entry name" value="Thiaminase-1_dom"/>
    <property type="match status" value="1"/>
</dbReference>
<organism evidence="3 4">
    <name type="scientific">Roseibium denhamense</name>
    <dbReference type="NCBI Taxonomy" id="76305"/>
    <lineage>
        <taxon>Bacteria</taxon>
        <taxon>Pseudomonadati</taxon>
        <taxon>Pseudomonadota</taxon>
        <taxon>Alphaproteobacteria</taxon>
        <taxon>Hyphomicrobiales</taxon>
        <taxon>Stappiaceae</taxon>
        <taxon>Roseibium</taxon>
    </lineage>
</organism>
<dbReference type="EMBL" id="FXTT01000003">
    <property type="protein sequence ID" value="SMP25215.1"/>
    <property type="molecule type" value="Genomic_DNA"/>
</dbReference>
<name>A0ABY1P3B2_9HYPH</name>
<feature type="domain" description="Thiaminase-1 insert" evidence="2">
    <location>
        <begin position="156"/>
        <end position="301"/>
    </location>
</feature>
<keyword evidence="4" id="KW-1185">Reference proteome</keyword>
<evidence type="ECO:0000313" key="3">
    <source>
        <dbReference type="EMBL" id="SMP25215.1"/>
    </source>
</evidence>
<comment type="caution">
    <text evidence="3">The sequence shown here is derived from an EMBL/GenBank/DDBJ whole genome shotgun (WGS) entry which is preliminary data.</text>
</comment>
<dbReference type="Gene3D" id="3.40.190.10">
    <property type="entry name" value="Periplasmic binding protein-like II"/>
    <property type="match status" value="2"/>
</dbReference>
<keyword evidence="1" id="KW-0732">Signal</keyword>
<accession>A0ABY1P3B2</accession>
<proteinExistence type="predicted"/>
<evidence type="ECO:0000313" key="4">
    <source>
        <dbReference type="Proteomes" id="UP001157914"/>
    </source>
</evidence>
<sequence>MKVLWKELFLSKAVLLLGAAMTAPASAQSCDTICTDGETCLSAAVYPYVPDMSTFTSAICSAWEASGQTEKLYLIADENVWDGGYDSNPVYTNGSGTQTPIDVFVYDAMYLEYWKTKTVEIPASQITDQADFVPYAQTALKLQNNDMYALPMLGCTNIMFYRAGDAGMEAVTTLSAFESVNSAGIYISPVPWGMSGAMMNMAGKTTIGVNYMVKGYLDTGNWPSMSQLDPSIIQSLAGIAETASYYNALTGAVPPLAGVEDQYVRAGYFSEGYGRTSIGFSESMSQMSDATRQNLRLRAFPWTDDTSSPNMFYADVAGVNSQSPYLANSGTLPFVLANIMTEQATLQNAIAPAGQELSYLFPARTSVLNTLAGQDPLYAQMSEILNDKTTLLVSMPTTDRTAFHSFGGSVQTAVLGAFSGHCDLESTSFPGSNSEAPSICTPLCQNAGGWVGSWTNEAPPAWPAYSACGCTQCVQSSPLPQSVQDEEPTTMIVTGPALKRYNRN</sequence>
<dbReference type="InterPro" id="IPR030901">
    <property type="entry name" value="Thiaminase_BcmE"/>
</dbReference>
<dbReference type="Proteomes" id="UP001157914">
    <property type="component" value="Unassembled WGS sequence"/>
</dbReference>
<evidence type="ECO:0000256" key="1">
    <source>
        <dbReference type="SAM" id="SignalP"/>
    </source>
</evidence>
<dbReference type="RefSeq" id="WP_196220652.1">
    <property type="nucleotide sequence ID" value="NZ_BAAAEA010000002.1"/>
</dbReference>
<gene>
    <name evidence="3" type="ORF">SAMN06265374_2532</name>
</gene>
<feature type="chain" id="PRO_5046524513" evidence="1">
    <location>
        <begin position="28"/>
        <end position="504"/>
    </location>
</feature>
<feature type="signal peptide" evidence="1">
    <location>
        <begin position="1"/>
        <end position="27"/>
    </location>
</feature>